<dbReference type="Gene3D" id="2.60.40.2140">
    <property type="entry name" value="Beta-1,3-glucan-recognition protein, N-terminal domain"/>
    <property type="match status" value="1"/>
</dbReference>
<evidence type="ECO:0000256" key="3">
    <source>
        <dbReference type="ARBA" id="ARBA00022729"/>
    </source>
</evidence>
<dbReference type="PANTHER" id="PTHR10963">
    <property type="entry name" value="GLYCOSYL HYDROLASE-RELATED"/>
    <property type="match status" value="1"/>
</dbReference>
<evidence type="ECO:0000256" key="6">
    <source>
        <dbReference type="SAM" id="MobiDB-lite"/>
    </source>
</evidence>
<organism evidence="10 11">
    <name type="scientific">Glossina brevipalpis</name>
    <dbReference type="NCBI Taxonomy" id="37001"/>
    <lineage>
        <taxon>Eukaryota</taxon>
        <taxon>Metazoa</taxon>
        <taxon>Ecdysozoa</taxon>
        <taxon>Arthropoda</taxon>
        <taxon>Hexapoda</taxon>
        <taxon>Insecta</taxon>
        <taxon>Pterygota</taxon>
        <taxon>Neoptera</taxon>
        <taxon>Endopterygota</taxon>
        <taxon>Diptera</taxon>
        <taxon>Brachycera</taxon>
        <taxon>Muscomorpha</taxon>
        <taxon>Hippoboscoidea</taxon>
        <taxon>Glossinidae</taxon>
        <taxon>Glossina</taxon>
    </lineage>
</organism>
<evidence type="ECO:0000256" key="4">
    <source>
        <dbReference type="ARBA" id="ARBA00022859"/>
    </source>
</evidence>
<dbReference type="PROSITE" id="PS51969">
    <property type="entry name" value="CBM39"/>
    <property type="match status" value="1"/>
</dbReference>
<accession>A0A1A9WE76</accession>
<dbReference type="PROSITE" id="PS51762">
    <property type="entry name" value="GH16_2"/>
    <property type="match status" value="1"/>
</dbReference>
<dbReference type="GO" id="GO:0045087">
    <property type="term" value="P:innate immune response"/>
    <property type="evidence" value="ECO:0007669"/>
    <property type="project" value="UniProtKB-KW"/>
</dbReference>
<dbReference type="InterPro" id="IPR000757">
    <property type="entry name" value="Beta-glucanase-like"/>
</dbReference>
<protein>
    <submittedName>
        <fullName evidence="10">Uncharacterized protein</fullName>
    </submittedName>
</protein>
<evidence type="ECO:0000256" key="5">
    <source>
        <dbReference type="ARBA" id="ARBA00023180"/>
    </source>
</evidence>
<dbReference type="CDD" id="cd02179">
    <property type="entry name" value="GH16_beta_GRP"/>
    <property type="match status" value="1"/>
</dbReference>
<dbReference type="InterPro" id="IPR043030">
    <property type="entry name" value="BGBP_N_sf"/>
</dbReference>
<sequence>MSWFIKLLLLLLSFHSLILSGRCQNFAIKDVKVELLENTFKVSLPNEDGIKFVGFNVNVNREFKSYEAGQYTAGVLSHTNNRWEFEVKRKLKDSDVVYIWLGVQFENLIYRNYVSPIYIANGQASSIPMEQVTTTSTKPPPPPPLPATDNKKQGCQPAITELPRNTKQLCRDDLIFEDNFDVLLYNNWNPEIRMPREADDSEFVVYNNSIVIESSTLKIMATLYEGDIRRGNIDLGARCTGSFILKECNSAGRFRKILQPVISGRINTRNNFQFKYGRVEVRAKVPLGDWLYPLILLEPNNNHYNAEHYDSGQMRIAFIRGNRALQWRDSDIGNVRLYGGAVLTEAVEFRHQSMANISITTITDRQQYFGTTFHIYSLTWTPDELILAVDGYEYGRVDCNFSPIYNKPIWKRGEKNAPLDKFFYITLGLAAGGHGDFPDDVQKPWQNTSPRGHLEFWTERGNWVPTWSNPTLEVDYVRVYAV</sequence>
<evidence type="ECO:0000259" key="8">
    <source>
        <dbReference type="PROSITE" id="PS51762"/>
    </source>
</evidence>
<dbReference type="GO" id="GO:0005975">
    <property type="term" value="P:carbohydrate metabolic process"/>
    <property type="evidence" value="ECO:0007669"/>
    <property type="project" value="InterPro"/>
</dbReference>
<evidence type="ECO:0000313" key="11">
    <source>
        <dbReference type="Proteomes" id="UP000091820"/>
    </source>
</evidence>
<evidence type="ECO:0000256" key="2">
    <source>
        <dbReference type="ARBA" id="ARBA00022588"/>
    </source>
</evidence>
<name>A0A1A9WE76_9MUSC</name>
<dbReference type="InterPro" id="IPR031756">
    <property type="entry name" value="BGBP_N"/>
</dbReference>
<reference evidence="10" key="2">
    <citation type="submission" date="2020-05" db="UniProtKB">
        <authorList>
            <consortium name="EnsemblMetazoa"/>
        </authorList>
    </citation>
    <scope>IDENTIFICATION</scope>
    <source>
        <strain evidence="10">IAEA</strain>
    </source>
</reference>
<evidence type="ECO:0000256" key="1">
    <source>
        <dbReference type="ARBA" id="ARBA00008781"/>
    </source>
</evidence>
<keyword evidence="3 7" id="KW-0732">Signal</keyword>
<dbReference type="InterPro" id="IPR050546">
    <property type="entry name" value="Glycosyl_Hydrlase_16"/>
</dbReference>
<comment type="similarity">
    <text evidence="1">Belongs to the insect beta-1,3-glucan binding protein family.</text>
</comment>
<proteinExistence type="inferred from homology"/>
<dbReference type="VEuPathDB" id="VectorBase:GBRI016282"/>
<dbReference type="GO" id="GO:0004553">
    <property type="term" value="F:hydrolase activity, hydrolyzing O-glycosyl compounds"/>
    <property type="evidence" value="ECO:0007669"/>
    <property type="project" value="InterPro"/>
</dbReference>
<dbReference type="InterPro" id="IPR013320">
    <property type="entry name" value="ConA-like_dom_sf"/>
</dbReference>
<feature type="region of interest" description="Disordered" evidence="6">
    <location>
        <begin position="130"/>
        <end position="154"/>
    </location>
</feature>
<keyword evidence="2" id="KW-0399">Innate immunity</keyword>
<evidence type="ECO:0000256" key="7">
    <source>
        <dbReference type="SAM" id="SignalP"/>
    </source>
</evidence>
<reference evidence="11" key="1">
    <citation type="submission" date="2014-03" db="EMBL/GenBank/DDBJ databases">
        <authorList>
            <person name="Aksoy S."/>
            <person name="Warren W."/>
            <person name="Wilson R.K."/>
        </authorList>
    </citation>
    <scope>NUCLEOTIDE SEQUENCE [LARGE SCALE GENOMIC DNA]</scope>
    <source>
        <strain evidence="11">IAEA</strain>
    </source>
</reference>
<dbReference type="EnsemblMetazoa" id="GBRI016282-RA">
    <property type="protein sequence ID" value="GBRI016282-PA"/>
    <property type="gene ID" value="GBRI016282"/>
</dbReference>
<evidence type="ECO:0000313" key="10">
    <source>
        <dbReference type="EnsemblMetazoa" id="GBRI016282-PA"/>
    </source>
</evidence>
<evidence type="ECO:0000259" key="9">
    <source>
        <dbReference type="PROSITE" id="PS51969"/>
    </source>
</evidence>
<dbReference type="Pfam" id="PF15886">
    <property type="entry name" value="CBM39"/>
    <property type="match status" value="1"/>
</dbReference>
<dbReference type="Proteomes" id="UP000091820">
    <property type="component" value="Unassembled WGS sequence"/>
</dbReference>
<keyword evidence="4" id="KW-0391">Immunity</keyword>
<feature type="domain" description="CBM39" evidence="9">
    <location>
        <begin position="26"/>
        <end position="124"/>
    </location>
</feature>
<keyword evidence="5" id="KW-0325">Glycoprotein</keyword>
<dbReference type="AlphaFoldDB" id="A0A1A9WE76"/>
<feature type="signal peptide" evidence="7">
    <location>
        <begin position="1"/>
        <end position="23"/>
    </location>
</feature>
<dbReference type="Gene3D" id="2.60.120.200">
    <property type="match status" value="1"/>
</dbReference>
<dbReference type="SUPFAM" id="SSF49899">
    <property type="entry name" value="Concanavalin A-like lectins/glucanases"/>
    <property type="match status" value="1"/>
</dbReference>
<feature type="domain" description="GH16" evidence="8">
    <location>
        <begin position="133"/>
        <end position="482"/>
    </location>
</feature>
<keyword evidence="11" id="KW-1185">Reference proteome</keyword>
<dbReference type="InterPro" id="IPR035806">
    <property type="entry name" value="GH16_GRP_C"/>
</dbReference>
<feature type="chain" id="PRO_5008400276" evidence="7">
    <location>
        <begin position="24"/>
        <end position="482"/>
    </location>
</feature>
<dbReference type="PANTHER" id="PTHR10963:SF60">
    <property type="entry name" value="GRAM-NEGATIVE BACTERIA-BINDING PROTEIN 1-RELATED"/>
    <property type="match status" value="1"/>
</dbReference>
<dbReference type="GO" id="GO:0030246">
    <property type="term" value="F:carbohydrate binding"/>
    <property type="evidence" value="ECO:0007669"/>
    <property type="project" value="InterPro"/>
</dbReference>
<dbReference type="STRING" id="37001.A0A1A9WE76"/>